<dbReference type="STRING" id="1245745.A0A0A2W9B3"/>
<dbReference type="Gene3D" id="1.20.1280.140">
    <property type="match status" value="1"/>
</dbReference>
<organism evidence="2 3">
    <name type="scientific">Beauveria bassiana D1-5</name>
    <dbReference type="NCBI Taxonomy" id="1245745"/>
    <lineage>
        <taxon>Eukaryota</taxon>
        <taxon>Fungi</taxon>
        <taxon>Dikarya</taxon>
        <taxon>Ascomycota</taxon>
        <taxon>Pezizomycotina</taxon>
        <taxon>Sordariomycetes</taxon>
        <taxon>Hypocreomycetidae</taxon>
        <taxon>Hypocreales</taxon>
        <taxon>Cordycipitaceae</taxon>
        <taxon>Beauveria</taxon>
    </lineage>
</organism>
<evidence type="ECO:0008006" key="4">
    <source>
        <dbReference type="Google" id="ProtNLM"/>
    </source>
</evidence>
<dbReference type="PANTHER" id="PTHR38123:SF6">
    <property type="entry name" value="CELL WALL SERINE-THREONINE-RICH GALACTOMANNOPROTEIN MP1 (AFU_ORTHOLOGUE AFUA_4G03240)"/>
    <property type="match status" value="1"/>
</dbReference>
<dbReference type="eggNOG" id="ENOG502RNZB">
    <property type="taxonomic scope" value="Eukaryota"/>
</dbReference>
<evidence type="ECO:0000256" key="1">
    <source>
        <dbReference type="SAM" id="SignalP"/>
    </source>
</evidence>
<dbReference type="OrthoDB" id="2422134at2759"/>
<evidence type="ECO:0000313" key="2">
    <source>
        <dbReference type="EMBL" id="KGQ09569.1"/>
    </source>
</evidence>
<dbReference type="InterPro" id="IPR021054">
    <property type="entry name" value="Cell_wall_mannoprotein_1"/>
</dbReference>
<comment type="caution">
    <text evidence="2">The sequence shown here is derived from an EMBL/GenBank/DDBJ whole genome shotgun (WGS) entry which is preliminary data.</text>
</comment>
<dbReference type="Pfam" id="PF12296">
    <property type="entry name" value="HsbA"/>
    <property type="match status" value="1"/>
</dbReference>
<dbReference type="GO" id="GO:0005576">
    <property type="term" value="C:extracellular region"/>
    <property type="evidence" value="ECO:0007669"/>
    <property type="project" value="TreeGrafter"/>
</dbReference>
<dbReference type="EMBL" id="ANFO01000421">
    <property type="protein sequence ID" value="KGQ09569.1"/>
    <property type="molecule type" value="Genomic_DNA"/>
</dbReference>
<dbReference type="AlphaFoldDB" id="A0A0A2W9B3"/>
<protein>
    <recommendedName>
        <fullName evidence="4">Cell wall protein</fullName>
    </recommendedName>
</protein>
<feature type="chain" id="PRO_5001996092" description="Cell wall protein" evidence="1">
    <location>
        <begin position="19"/>
        <end position="194"/>
    </location>
</feature>
<name>A0A0A2W9B3_BEABA</name>
<keyword evidence="1" id="KW-0732">Signal</keyword>
<evidence type="ECO:0000313" key="3">
    <source>
        <dbReference type="Proteomes" id="UP000030106"/>
    </source>
</evidence>
<accession>A0A0A2W9B3</accession>
<dbReference type="PANTHER" id="PTHR38123">
    <property type="entry name" value="CELL WALL SERINE-THREONINE-RICH GALACTOMANNOPROTEIN MP1 (AFU_ORTHOLOGUE AFUA_4G03240)"/>
    <property type="match status" value="1"/>
</dbReference>
<dbReference type="HOGENOM" id="CLU_082452_2_1_1"/>
<reference evidence="2 3" key="1">
    <citation type="submission" date="2012-10" db="EMBL/GenBank/DDBJ databases">
        <title>Genome sequencing and analysis of entomopathogenic fungi Beauveria bassiana D1-5.</title>
        <authorList>
            <person name="Li Q."/>
            <person name="Wang L."/>
            <person name="Zhang Z."/>
            <person name="Wang Q."/>
            <person name="Ren J."/>
            <person name="Wang M."/>
            <person name="Xu W."/>
            <person name="Wang J."/>
            <person name="Lu Y."/>
            <person name="Du Q."/>
            <person name="Sun Z."/>
        </authorList>
    </citation>
    <scope>NUCLEOTIDE SEQUENCE [LARGE SCALE GENOMIC DNA]</scope>
    <source>
        <strain evidence="2 3">D1-5</strain>
    </source>
</reference>
<sequence length="194" mass="21468">MHFSAPLVLLTAITGAHALVVPRDTKPYAKVFRNVKAKVFDLDNAFSLWTKDLAPIVQAANRLMVTIEQSTSTVQGYANLTMNETLSLYSPVAELKVQFEYLDEHLDKRKKDYRKAGLCHLISSQIASILDKGKALAGATISKIPQGAQNFAKTKHAQDLFDTLERTRAAFSADKCKQATTANVTTGKNVWLER</sequence>
<proteinExistence type="predicted"/>
<feature type="signal peptide" evidence="1">
    <location>
        <begin position="1"/>
        <end position="18"/>
    </location>
</feature>
<gene>
    <name evidence="2" type="ORF">BBAD15_g5080</name>
</gene>
<dbReference type="Proteomes" id="UP000030106">
    <property type="component" value="Unassembled WGS sequence"/>
</dbReference>